<dbReference type="Pfam" id="PF00169">
    <property type="entry name" value="PH"/>
    <property type="match status" value="1"/>
</dbReference>
<dbReference type="SMART" id="SM00233">
    <property type="entry name" value="PH"/>
    <property type="match status" value="1"/>
</dbReference>
<dbReference type="PROSITE" id="PS50020">
    <property type="entry name" value="WW_DOMAIN_2"/>
    <property type="match status" value="1"/>
</dbReference>
<evidence type="ECO:0000313" key="9">
    <source>
        <dbReference type="Proteomes" id="UP000515145"/>
    </source>
</evidence>
<dbReference type="FunFam" id="1.10.555.10:FF:000003">
    <property type="entry name" value="Putative rho GTPase-activating protein 12"/>
    <property type="match status" value="1"/>
</dbReference>
<dbReference type="InterPro" id="IPR035491">
    <property type="entry name" value="ARHGAP12_SH3"/>
</dbReference>
<dbReference type="SMART" id="SM00324">
    <property type="entry name" value="RhoGAP"/>
    <property type="match status" value="1"/>
</dbReference>
<dbReference type="CDD" id="cd12070">
    <property type="entry name" value="SH3_ARHGAP12"/>
    <property type="match status" value="1"/>
</dbReference>
<evidence type="ECO:0000259" key="5">
    <source>
        <dbReference type="PROSITE" id="PS50002"/>
    </source>
</evidence>
<protein>
    <submittedName>
        <fullName evidence="10">Rho GTPase-activating protein 12-like isoform X9</fullName>
    </submittedName>
</protein>
<dbReference type="Pfam" id="PF00620">
    <property type="entry name" value="RhoGAP"/>
    <property type="match status" value="1"/>
</dbReference>
<sequence>MAELPIAPGHIYIEVEYDYEYKSKDRLITIRQGECYLLVKKTNEDWWQVKKEEGAKAFYVPAQYVREVRKALMPPSKPILHPPPSTGAIPPQSGSALWVKPTTLELGLHDRPSENLHRRESNYRRSPSAQTASSGHFSPPGQRKDSNHHHHHHHAPTTPTDHDKALADILVHGGGGHQPSHKGGSSTLPRTRARSPEMMRTPLDVDTHLCDSAGEERRTNDSESGDELSSSSTEHLQTVSSSGQGRPESPVYTNLQELKITQTNLPPLPSSSPHQVLGDWETHKDQTGRHYYYNRSTQERTWKPPRAKDASTGNSRDSHSAGESSEYNLSPPQPSGDAPKSRSLDRKQVEPIVLTKWRHSAYVQEPNDKDVPLSPKPPSPDSDSCSSSPKPPASPSEKCGVLNVTKITENGKKVRKNWTSYWTVLQGSTLLFTKGQGGGTSWFGGGQSKPEITVDLKGGSVEWASKDKSSKKHVLELKTRQGTELLIQSENDGLINDWFQALQNTISTHAWESDEAIEEDMPESPGAEKHDKEKEHRHSNKGRAMKTSTSMDVSDNKKTRHKLKKFLTRRPTLQAVRDKGYIKDQVFGSSLSSLCNRECSTVPSFVKTCIDHVENNGLSVDGLYRVSGNLAVIQKLRFAVNHDEKVNLMDAKWEDIHVTTGALKMYFRELPEPLFTYAFFHDFVSAIKIPDYKQRVQSIKELVKQLPRPNHDTMQALFKHLRKVIDHGEENRMTAQSVAIVFGPTLLRPETETLSMAVHMVYQNQIVELILLEYENIFGR</sequence>
<dbReference type="PROSITE" id="PS50238">
    <property type="entry name" value="RHOGAP"/>
    <property type="match status" value="1"/>
</dbReference>
<dbReference type="PROSITE" id="PS50003">
    <property type="entry name" value="PH_DOMAIN"/>
    <property type="match status" value="1"/>
</dbReference>
<dbReference type="GO" id="GO:0005096">
    <property type="term" value="F:GTPase activator activity"/>
    <property type="evidence" value="ECO:0007669"/>
    <property type="project" value="UniProtKB-KW"/>
</dbReference>
<evidence type="ECO:0000256" key="4">
    <source>
        <dbReference type="SAM" id="MobiDB-lite"/>
    </source>
</evidence>
<feature type="compositionally biased region" description="Polar residues" evidence="4">
    <location>
        <begin position="124"/>
        <end position="136"/>
    </location>
</feature>
<feature type="compositionally biased region" description="Basic and acidic residues" evidence="4">
    <location>
        <begin position="107"/>
        <end position="123"/>
    </location>
</feature>
<dbReference type="FunFam" id="2.30.30.40:FF:000056">
    <property type="entry name" value="rho GTPase-activating protein 12 isoform X1"/>
    <property type="match status" value="1"/>
</dbReference>
<feature type="domain" description="Rho-GAP" evidence="8">
    <location>
        <begin position="589"/>
        <end position="778"/>
    </location>
</feature>
<proteinExistence type="predicted"/>
<evidence type="ECO:0000256" key="2">
    <source>
        <dbReference type="ARBA" id="ARBA00022468"/>
    </source>
</evidence>
<feature type="region of interest" description="Disordered" evidence="4">
    <location>
        <begin position="288"/>
        <end position="346"/>
    </location>
</feature>
<dbReference type="InterPro" id="IPR001452">
    <property type="entry name" value="SH3_domain"/>
</dbReference>
<feature type="region of interest" description="Disordered" evidence="4">
    <location>
        <begin position="75"/>
        <end position="250"/>
    </location>
</feature>
<dbReference type="GeneID" id="114449422"/>
<keyword evidence="9" id="KW-1185">Reference proteome</keyword>
<feature type="compositionally biased region" description="Basic residues" evidence="4">
    <location>
        <begin position="146"/>
        <end position="155"/>
    </location>
</feature>
<feature type="region of interest" description="Disordered" evidence="4">
    <location>
        <begin position="358"/>
        <end position="399"/>
    </location>
</feature>
<dbReference type="GO" id="GO:0007165">
    <property type="term" value="P:signal transduction"/>
    <property type="evidence" value="ECO:0007669"/>
    <property type="project" value="InterPro"/>
</dbReference>
<dbReference type="InterPro" id="IPR011993">
    <property type="entry name" value="PH-like_dom_sf"/>
</dbReference>
<keyword evidence="2" id="KW-0343">GTPase activation</keyword>
<dbReference type="CDD" id="cd13233">
    <property type="entry name" value="PH_ARHGAP9-like"/>
    <property type="match status" value="1"/>
</dbReference>
<evidence type="ECO:0000259" key="8">
    <source>
        <dbReference type="PROSITE" id="PS50238"/>
    </source>
</evidence>
<dbReference type="SUPFAM" id="SSF50044">
    <property type="entry name" value="SH3-domain"/>
    <property type="match status" value="1"/>
</dbReference>
<evidence type="ECO:0000256" key="3">
    <source>
        <dbReference type="PROSITE-ProRule" id="PRU00192"/>
    </source>
</evidence>
<evidence type="ECO:0000313" key="10">
    <source>
        <dbReference type="RefSeq" id="XP_028282890.1"/>
    </source>
</evidence>
<dbReference type="RefSeq" id="XP_028282890.1">
    <property type="nucleotide sequence ID" value="XM_028427089.1"/>
</dbReference>
<dbReference type="FunFam" id="2.30.29.30:FF:000100">
    <property type="entry name" value="Rho GTPase activating protein 12"/>
    <property type="match status" value="1"/>
</dbReference>
<feature type="region of interest" description="Disordered" evidence="4">
    <location>
        <begin position="514"/>
        <end position="559"/>
    </location>
</feature>
<dbReference type="AlphaFoldDB" id="A0A6P7K0V3"/>
<dbReference type="PANTHER" id="PTHR23176">
    <property type="entry name" value="RHO/RAC/CDC GTPASE-ACTIVATING PROTEIN"/>
    <property type="match status" value="1"/>
</dbReference>
<dbReference type="SUPFAM" id="SSF50729">
    <property type="entry name" value="PH domain-like"/>
    <property type="match status" value="1"/>
</dbReference>
<name>A0A6P7K0V3_9TELE</name>
<feature type="compositionally biased region" description="Pro residues" evidence="4">
    <location>
        <begin position="75"/>
        <end position="85"/>
    </location>
</feature>
<dbReference type="InterPro" id="IPR001849">
    <property type="entry name" value="PH_domain"/>
</dbReference>
<evidence type="ECO:0000259" key="6">
    <source>
        <dbReference type="PROSITE" id="PS50003"/>
    </source>
</evidence>
<evidence type="ECO:0000256" key="1">
    <source>
        <dbReference type="ARBA" id="ARBA00022443"/>
    </source>
</evidence>
<evidence type="ECO:0000259" key="7">
    <source>
        <dbReference type="PROSITE" id="PS50020"/>
    </source>
</evidence>
<dbReference type="SMART" id="SM00456">
    <property type="entry name" value="WW"/>
    <property type="match status" value="1"/>
</dbReference>
<dbReference type="PANTHER" id="PTHR23176:SF107">
    <property type="entry name" value="RHO GTPASE-ACTIVATING PROTEIN 12"/>
    <property type="match status" value="1"/>
</dbReference>
<accession>A0A6P7K0V3</accession>
<feature type="compositionally biased region" description="Polar residues" evidence="4">
    <location>
        <begin position="233"/>
        <end position="244"/>
    </location>
</feature>
<reference evidence="10" key="1">
    <citation type="submission" date="2025-08" db="UniProtKB">
        <authorList>
            <consortium name="RefSeq"/>
        </authorList>
    </citation>
    <scope>IDENTIFICATION</scope>
</reference>
<dbReference type="Proteomes" id="UP000515145">
    <property type="component" value="Chromosome 17"/>
</dbReference>
<dbReference type="SUPFAM" id="SSF51045">
    <property type="entry name" value="WW domain"/>
    <property type="match status" value="1"/>
</dbReference>
<dbReference type="CDD" id="cd00201">
    <property type="entry name" value="WW"/>
    <property type="match status" value="1"/>
</dbReference>
<dbReference type="Pfam" id="PF16618">
    <property type="entry name" value="SH3-WW_linker"/>
    <property type="match status" value="1"/>
</dbReference>
<dbReference type="PROSITE" id="PS50002">
    <property type="entry name" value="SH3"/>
    <property type="match status" value="1"/>
</dbReference>
<gene>
    <name evidence="10" type="primary">LOC114449422</name>
</gene>
<dbReference type="Gene3D" id="2.20.70.10">
    <property type="match status" value="1"/>
</dbReference>
<feature type="compositionally biased region" description="Basic and acidic residues" evidence="4">
    <location>
        <begin position="526"/>
        <end position="536"/>
    </location>
</feature>
<feature type="domain" description="PH" evidence="6">
    <location>
        <begin position="406"/>
        <end position="507"/>
    </location>
</feature>
<dbReference type="InterPro" id="IPR001202">
    <property type="entry name" value="WW_dom"/>
</dbReference>
<keyword evidence="1 3" id="KW-0728">SH3 domain</keyword>
<dbReference type="SUPFAM" id="SSF48350">
    <property type="entry name" value="GTPase activation domain, GAP"/>
    <property type="match status" value="1"/>
</dbReference>
<feature type="compositionally biased region" description="Basic and acidic residues" evidence="4">
    <location>
        <begin position="203"/>
        <end position="221"/>
    </location>
</feature>
<dbReference type="InterPro" id="IPR000198">
    <property type="entry name" value="RhoGAP_dom"/>
</dbReference>
<dbReference type="InterPro" id="IPR036028">
    <property type="entry name" value="SH3-like_dom_sf"/>
</dbReference>
<dbReference type="Gene3D" id="2.30.30.40">
    <property type="entry name" value="SH3 Domains"/>
    <property type="match status" value="1"/>
</dbReference>
<feature type="domain" description="SH3" evidence="5">
    <location>
        <begin position="8"/>
        <end position="70"/>
    </location>
</feature>
<dbReference type="Pfam" id="PF00397">
    <property type="entry name" value="WW"/>
    <property type="match status" value="1"/>
</dbReference>
<feature type="compositionally biased region" description="Basic and acidic residues" evidence="4">
    <location>
        <begin position="297"/>
        <end position="309"/>
    </location>
</feature>
<dbReference type="SMART" id="SM00326">
    <property type="entry name" value="SH3"/>
    <property type="match status" value="1"/>
</dbReference>
<dbReference type="Gene3D" id="2.30.29.30">
    <property type="entry name" value="Pleckstrin-homology domain (PH domain)/Phosphotyrosine-binding domain (PTB)"/>
    <property type="match status" value="1"/>
</dbReference>
<dbReference type="InterPro" id="IPR008936">
    <property type="entry name" value="Rho_GTPase_activation_prot"/>
</dbReference>
<feature type="compositionally biased region" description="Polar residues" evidence="4">
    <location>
        <begin position="311"/>
        <end position="330"/>
    </location>
</feature>
<dbReference type="InterPro" id="IPR050729">
    <property type="entry name" value="Rho-GAP"/>
</dbReference>
<dbReference type="InterPro" id="IPR036020">
    <property type="entry name" value="WW_dom_sf"/>
</dbReference>
<feature type="domain" description="WW" evidence="7">
    <location>
        <begin position="274"/>
        <end position="307"/>
    </location>
</feature>
<dbReference type="CDD" id="cd04403">
    <property type="entry name" value="RhoGAP_ARHGAP27_15_12_9"/>
    <property type="match status" value="1"/>
</dbReference>
<dbReference type="GO" id="GO:0005737">
    <property type="term" value="C:cytoplasm"/>
    <property type="evidence" value="ECO:0007669"/>
    <property type="project" value="TreeGrafter"/>
</dbReference>
<organism evidence="9 10">
    <name type="scientific">Parambassis ranga</name>
    <name type="common">Indian glassy fish</name>
    <dbReference type="NCBI Taxonomy" id="210632"/>
    <lineage>
        <taxon>Eukaryota</taxon>
        <taxon>Metazoa</taxon>
        <taxon>Chordata</taxon>
        <taxon>Craniata</taxon>
        <taxon>Vertebrata</taxon>
        <taxon>Euteleostomi</taxon>
        <taxon>Actinopterygii</taxon>
        <taxon>Neopterygii</taxon>
        <taxon>Teleostei</taxon>
        <taxon>Neoteleostei</taxon>
        <taxon>Acanthomorphata</taxon>
        <taxon>Ovalentaria</taxon>
        <taxon>Ambassidae</taxon>
        <taxon>Parambassis</taxon>
    </lineage>
</organism>
<dbReference type="Gene3D" id="1.10.555.10">
    <property type="entry name" value="Rho GTPase activation protein"/>
    <property type="match status" value="1"/>
</dbReference>